<dbReference type="InterPro" id="IPR050153">
    <property type="entry name" value="Metal_Ion_Import_ABC"/>
</dbReference>
<dbReference type="AlphaFoldDB" id="A0A917USU0"/>
<dbReference type="GO" id="GO:0005524">
    <property type="term" value="F:ATP binding"/>
    <property type="evidence" value="ECO:0007669"/>
    <property type="project" value="UniProtKB-KW"/>
</dbReference>
<evidence type="ECO:0000259" key="5">
    <source>
        <dbReference type="PROSITE" id="PS50893"/>
    </source>
</evidence>
<dbReference type="PROSITE" id="PS50893">
    <property type="entry name" value="ABC_TRANSPORTER_2"/>
    <property type="match status" value="1"/>
</dbReference>
<sequence>MIEVQDLSVSYGQQIALQNASARFMPGQFSAIIGPNGAGKSTLLKTVLGLVDATQGRVVTSDDLRDLRRSSAYVPQQQTLDWAFPVTVWDVAMMGRTARLGWLRWPGRKDRDVVLASLRQTEVDALRERPIQALSGGQRQRVLLARMLAREAQVLLLDEPLTGVDTATGEKIMRLLQEQARAGRTVIMVTHDLEAARRWCDQLLLVNRTVVAQGRPDDVYTPANIECTFSSSHLGHTHA</sequence>
<dbReference type="InterPro" id="IPR003439">
    <property type="entry name" value="ABC_transporter-like_ATP-bd"/>
</dbReference>
<keyword evidence="4 6" id="KW-0067">ATP-binding</keyword>
<reference evidence="6" key="1">
    <citation type="journal article" date="2014" name="Int. J. Syst. Evol. Microbiol.">
        <title>Complete genome sequence of Corynebacterium casei LMG S-19264T (=DSM 44701T), isolated from a smear-ripened cheese.</title>
        <authorList>
            <consortium name="US DOE Joint Genome Institute (JGI-PGF)"/>
            <person name="Walter F."/>
            <person name="Albersmeier A."/>
            <person name="Kalinowski J."/>
            <person name="Ruckert C."/>
        </authorList>
    </citation>
    <scope>NUCLEOTIDE SEQUENCE</scope>
    <source>
        <strain evidence="6">JCM 14371</strain>
    </source>
</reference>
<dbReference type="PANTHER" id="PTHR42734">
    <property type="entry name" value="METAL TRANSPORT SYSTEM ATP-BINDING PROTEIN TM_0124-RELATED"/>
    <property type="match status" value="1"/>
</dbReference>
<dbReference type="Pfam" id="PF00005">
    <property type="entry name" value="ABC_tran"/>
    <property type="match status" value="1"/>
</dbReference>
<reference evidence="6" key="2">
    <citation type="submission" date="2020-09" db="EMBL/GenBank/DDBJ databases">
        <authorList>
            <person name="Sun Q."/>
            <person name="Ohkuma M."/>
        </authorList>
    </citation>
    <scope>NUCLEOTIDE SEQUENCE</scope>
    <source>
        <strain evidence="6">JCM 14371</strain>
    </source>
</reference>
<dbReference type="InterPro" id="IPR003593">
    <property type="entry name" value="AAA+_ATPase"/>
</dbReference>
<evidence type="ECO:0000256" key="4">
    <source>
        <dbReference type="ARBA" id="ARBA00022840"/>
    </source>
</evidence>
<evidence type="ECO:0000256" key="1">
    <source>
        <dbReference type="ARBA" id="ARBA00005417"/>
    </source>
</evidence>
<evidence type="ECO:0000256" key="3">
    <source>
        <dbReference type="ARBA" id="ARBA00022741"/>
    </source>
</evidence>
<keyword evidence="3" id="KW-0547">Nucleotide-binding</keyword>
<keyword evidence="7" id="KW-1185">Reference proteome</keyword>
<dbReference type="FunFam" id="3.40.50.300:FF:000134">
    <property type="entry name" value="Iron-enterobactin ABC transporter ATP-binding protein"/>
    <property type="match status" value="1"/>
</dbReference>
<evidence type="ECO:0000313" key="7">
    <source>
        <dbReference type="Proteomes" id="UP000635726"/>
    </source>
</evidence>
<dbReference type="RefSeq" id="WP_188963912.1">
    <property type="nucleotide sequence ID" value="NZ_BMOE01000010.1"/>
</dbReference>
<evidence type="ECO:0000313" key="6">
    <source>
        <dbReference type="EMBL" id="GGJ82514.1"/>
    </source>
</evidence>
<dbReference type="Gene3D" id="3.40.50.300">
    <property type="entry name" value="P-loop containing nucleotide triphosphate hydrolases"/>
    <property type="match status" value="1"/>
</dbReference>
<organism evidence="6 7">
    <name type="scientific">Deinococcus aquiradiocola</name>
    <dbReference type="NCBI Taxonomy" id="393059"/>
    <lineage>
        <taxon>Bacteria</taxon>
        <taxon>Thermotogati</taxon>
        <taxon>Deinococcota</taxon>
        <taxon>Deinococci</taxon>
        <taxon>Deinococcales</taxon>
        <taxon>Deinococcaceae</taxon>
        <taxon>Deinococcus</taxon>
    </lineage>
</organism>
<dbReference type="PROSITE" id="PS00211">
    <property type="entry name" value="ABC_TRANSPORTER_1"/>
    <property type="match status" value="1"/>
</dbReference>
<name>A0A917USU0_9DEIO</name>
<dbReference type="GO" id="GO:0016887">
    <property type="term" value="F:ATP hydrolysis activity"/>
    <property type="evidence" value="ECO:0007669"/>
    <property type="project" value="InterPro"/>
</dbReference>
<dbReference type="EMBL" id="BMOE01000010">
    <property type="protein sequence ID" value="GGJ82514.1"/>
    <property type="molecule type" value="Genomic_DNA"/>
</dbReference>
<comment type="similarity">
    <text evidence="1">Belongs to the ABC transporter superfamily.</text>
</comment>
<protein>
    <submittedName>
        <fullName evidence="6">Manganese ABC transporter ATP-binding protein</fullName>
    </submittedName>
</protein>
<dbReference type="Proteomes" id="UP000635726">
    <property type="component" value="Unassembled WGS sequence"/>
</dbReference>
<keyword evidence="2" id="KW-0813">Transport</keyword>
<gene>
    <name evidence="6" type="ORF">GCM10008939_28010</name>
</gene>
<feature type="domain" description="ABC transporter" evidence="5">
    <location>
        <begin position="2"/>
        <end position="232"/>
    </location>
</feature>
<dbReference type="SUPFAM" id="SSF52540">
    <property type="entry name" value="P-loop containing nucleoside triphosphate hydrolases"/>
    <property type="match status" value="1"/>
</dbReference>
<dbReference type="SMART" id="SM00382">
    <property type="entry name" value="AAA"/>
    <property type="match status" value="1"/>
</dbReference>
<proteinExistence type="inferred from homology"/>
<dbReference type="PANTHER" id="PTHR42734:SF5">
    <property type="entry name" value="IRON TRANSPORT SYSTEM ATP-BINDING PROTEIN HI_0361-RELATED"/>
    <property type="match status" value="1"/>
</dbReference>
<comment type="caution">
    <text evidence="6">The sequence shown here is derived from an EMBL/GenBank/DDBJ whole genome shotgun (WGS) entry which is preliminary data.</text>
</comment>
<accession>A0A917USU0</accession>
<dbReference type="InterPro" id="IPR017871">
    <property type="entry name" value="ABC_transporter-like_CS"/>
</dbReference>
<dbReference type="InterPro" id="IPR027417">
    <property type="entry name" value="P-loop_NTPase"/>
</dbReference>
<dbReference type="CDD" id="cd03235">
    <property type="entry name" value="ABC_Metallic_Cations"/>
    <property type="match status" value="1"/>
</dbReference>
<evidence type="ECO:0000256" key="2">
    <source>
        <dbReference type="ARBA" id="ARBA00022448"/>
    </source>
</evidence>